<reference evidence="1 2" key="1">
    <citation type="submission" date="2014-08" db="EMBL/GenBank/DDBJ databases">
        <title>Clostridium innocuum, an unnegligible vancomycin-resistant pathogen causing extra-intestinal infections.</title>
        <authorList>
            <person name="Feng Y."/>
            <person name="Chiu C.-H."/>
        </authorList>
    </citation>
    <scope>NUCLEOTIDE SEQUENCE [LARGE SCALE GENOMIC DNA]</scope>
    <source>
        <strain evidence="1 2">AN88</strain>
    </source>
</reference>
<dbReference type="Proteomes" id="UP000030008">
    <property type="component" value="Unassembled WGS sequence"/>
</dbReference>
<evidence type="ECO:0000313" key="1">
    <source>
        <dbReference type="EMBL" id="KGJ54853.1"/>
    </source>
</evidence>
<protein>
    <submittedName>
        <fullName evidence="1">Uncharacterized protein</fullName>
    </submittedName>
</protein>
<name>A0A099ID20_CLOIN</name>
<dbReference type="RefSeq" id="WP_044903576.1">
    <property type="nucleotide sequence ID" value="NZ_JQIF01000007.1"/>
</dbReference>
<dbReference type="AlphaFoldDB" id="A0A099ID20"/>
<gene>
    <name evidence="1" type="ORF">CIAN88_01530</name>
</gene>
<organism evidence="1 2">
    <name type="scientific">Clostridium innocuum</name>
    <dbReference type="NCBI Taxonomy" id="1522"/>
    <lineage>
        <taxon>Bacteria</taxon>
        <taxon>Bacillati</taxon>
        <taxon>Bacillota</taxon>
        <taxon>Clostridia</taxon>
        <taxon>Eubacteriales</taxon>
        <taxon>Clostridiaceae</taxon>
        <taxon>Clostridium</taxon>
    </lineage>
</organism>
<sequence>MKLSELKASNSGFEKLTCTVKVDGRQLYPGALSLSRMHIDTTCELKTNTAEVLFCDITDAGEVLSNLQSGACLSVFGGYQKKEKLIFQGYVHTMTLRESGHAQLQELEIYAQDVKGLMMLHKRSAVESGKMKNALLQDILETPLYAEYYASLAMTPLPHSMDSIWPAMGCSDFDILEKLCMQALYTCYMRGDTLHFEPRYTASKEMMELDAAQEVQQVELLYTIQDLIGTLTVATCDGYEEKKVVQESVTLSSLPYTNKLSGVLKHTSTSVVDDGFHDIEELNCMVAGMKKEVENSYAKVNGQCVFLPWLQCGDELVLPKSGDGEQKKGYVTHMLHHIDDTSAYSEWEAVIEKG</sequence>
<evidence type="ECO:0000313" key="2">
    <source>
        <dbReference type="Proteomes" id="UP000030008"/>
    </source>
</evidence>
<dbReference type="EMBL" id="JQIF01000007">
    <property type="protein sequence ID" value="KGJ54853.1"/>
    <property type="molecule type" value="Genomic_DNA"/>
</dbReference>
<comment type="caution">
    <text evidence="1">The sequence shown here is derived from an EMBL/GenBank/DDBJ whole genome shotgun (WGS) entry which is preliminary data.</text>
</comment>
<accession>A0A099ID20</accession>
<proteinExistence type="predicted"/>